<protein>
    <submittedName>
        <fullName evidence="2">Uncharacterized protein</fullName>
    </submittedName>
</protein>
<name>A0A284VS67_9EURY</name>
<dbReference type="EMBL" id="FZMP01000203">
    <property type="protein sequence ID" value="SNQ62033.1"/>
    <property type="molecule type" value="Genomic_DNA"/>
</dbReference>
<evidence type="ECO:0000313" key="2">
    <source>
        <dbReference type="EMBL" id="SNQ62033.1"/>
    </source>
</evidence>
<reference evidence="3" key="1">
    <citation type="submission" date="2017-06" db="EMBL/GenBank/DDBJ databases">
        <authorList>
            <person name="Cremers G."/>
        </authorList>
    </citation>
    <scope>NUCLEOTIDE SEQUENCE [LARGE SCALE GENOMIC DNA]</scope>
</reference>
<keyword evidence="1" id="KW-0143">Chaperone</keyword>
<evidence type="ECO:0000256" key="1">
    <source>
        <dbReference type="ARBA" id="ARBA00023186"/>
    </source>
</evidence>
<keyword evidence="3" id="KW-1185">Reference proteome</keyword>
<proteinExistence type="predicted"/>
<dbReference type="OrthoDB" id="320758at2157"/>
<dbReference type="Proteomes" id="UP000218615">
    <property type="component" value="Unassembled WGS sequence"/>
</dbReference>
<dbReference type="InterPro" id="IPR020945">
    <property type="entry name" value="DMSO/NO3_reduct_chaperone"/>
</dbReference>
<dbReference type="RefSeq" id="WP_179294005.1">
    <property type="nucleotide sequence ID" value="NZ_FZMP01000203.1"/>
</dbReference>
<dbReference type="InterPro" id="IPR036411">
    <property type="entry name" value="TorD-like_sf"/>
</dbReference>
<sequence length="188" mass="21934">MKSATSTDTMSPDKERMDMYRSFSTAFSYPDEKLSESFSLSFEERRELAIEYDRLFRANNVWLYGAEYVAANEFQRVQHLSDIMGFYHAFGLEPDKDRPDSLHIELEFMHYLIFKEIHALLREDADSIENASVCRDAQKKFFNEHMHTAAKNIAEAVISHTNNHFYSKTAKDLLGFLETEAKFFGRNA</sequence>
<evidence type="ECO:0000313" key="3">
    <source>
        <dbReference type="Proteomes" id="UP000218615"/>
    </source>
</evidence>
<accession>A0A284VS67</accession>
<dbReference type="PANTHER" id="PTHR34227:SF1">
    <property type="entry name" value="DIMETHYL SULFOXIDE REDUCTASE CHAPERONE-RELATED"/>
    <property type="match status" value="1"/>
</dbReference>
<organism evidence="2 3">
    <name type="scientific">Candidatus Methanoperedens nitratireducens</name>
    <dbReference type="NCBI Taxonomy" id="1392998"/>
    <lineage>
        <taxon>Archaea</taxon>
        <taxon>Methanobacteriati</taxon>
        <taxon>Methanobacteriota</taxon>
        <taxon>Stenosarchaea group</taxon>
        <taxon>Methanomicrobia</taxon>
        <taxon>Methanosarcinales</taxon>
        <taxon>ANME-2 cluster</taxon>
        <taxon>Candidatus Methanoperedentaceae</taxon>
        <taxon>Candidatus Methanoperedens</taxon>
    </lineage>
</organism>
<dbReference type="SUPFAM" id="SSF89155">
    <property type="entry name" value="TorD-like"/>
    <property type="match status" value="1"/>
</dbReference>
<dbReference type="Gene3D" id="1.10.3480.10">
    <property type="entry name" value="TorD-like"/>
    <property type="match status" value="1"/>
</dbReference>
<dbReference type="InterPro" id="IPR050289">
    <property type="entry name" value="TorD/DmsD_chaperones"/>
</dbReference>
<dbReference type="Pfam" id="PF02613">
    <property type="entry name" value="Nitrate_red_del"/>
    <property type="match status" value="1"/>
</dbReference>
<dbReference type="PANTHER" id="PTHR34227">
    <property type="entry name" value="CHAPERONE PROTEIN YCDY"/>
    <property type="match status" value="1"/>
</dbReference>
<dbReference type="AlphaFoldDB" id="A0A284VS67"/>
<gene>
    <name evidence="2" type="ORF">MNV_560079</name>
</gene>